<keyword evidence="3" id="KW-1185">Reference proteome</keyword>
<keyword evidence="1" id="KW-0812">Transmembrane</keyword>
<evidence type="ECO:0000313" key="3">
    <source>
        <dbReference type="Proteomes" id="UP000233534"/>
    </source>
</evidence>
<evidence type="ECO:0000256" key="1">
    <source>
        <dbReference type="SAM" id="Phobius"/>
    </source>
</evidence>
<name>A0A2K9EGZ5_9FIRM</name>
<reference evidence="2 3" key="1">
    <citation type="submission" date="2017-12" db="EMBL/GenBank/DDBJ databases">
        <title>Complete genome sequence of Herbivorax saccincola GGR1, a novel Cellulosome-producing hydrolytic bacterium in a thermophilic biogas plant, established by Illumina and Nanopore MinION sequencing.</title>
        <authorList>
            <person name="Pechtl A."/>
            <person name="Ruckert C."/>
            <person name="Koeck D.E."/>
            <person name="Maus I."/>
            <person name="Winkler A."/>
            <person name="Kalinowski J."/>
            <person name="Puhler A."/>
            <person name="Schwarz W.W."/>
            <person name="Zverlov V.V."/>
            <person name="Schluter A."/>
            <person name="Liebl W."/>
        </authorList>
    </citation>
    <scope>NUCLEOTIDE SEQUENCE [LARGE SCALE GENOMIC DNA]</scope>
    <source>
        <strain evidence="3">SR1</strain>
    </source>
</reference>
<accession>A0A2K9EGZ5</accession>
<keyword evidence="1" id="KW-0472">Membrane</keyword>
<feature type="transmembrane region" description="Helical" evidence="1">
    <location>
        <begin position="89"/>
        <end position="108"/>
    </location>
</feature>
<gene>
    <name evidence="2" type="ORF">HVS_13140</name>
</gene>
<feature type="transmembrane region" description="Helical" evidence="1">
    <location>
        <begin position="146"/>
        <end position="170"/>
    </location>
</feature>
<dbReference type="EMBL" id="CP025197">
    <property type="protein sequence ID" value="AUG58495.1"/>
    <property type="molecule type" value="Genomic_DNA"/>
</dbReference>
<evidence type="ECO:0008006" key="4">
    <source>
        <dbReference type="Google" id="ProtNLM"/>
    </source>
</evidence>
<evidence type="ECO:0000313" key="2">
    <source>
        <dbReference type="EMBL" id="AUG58495.1"/>
    </source>
</evidence>
<protein>
    <recommendedName>
        <fullName evidence="4">Zinc-finger domain-containing protein</fullName>
    </recommendedName>
</protein>
<dbReference type="RefSeq" id="WP_101303001.1">
    <property type="nucleotide sequence ID" value="NZ_CP025197.1"/>
</dbReference>
<proteinExistence type="predicted"/>
<organism evidence="2 3">
    <name type="scientific">Acetivibrio saccincola</name>
    <dbReference type="NCBI Taxonomy" id="1677857"/>
    <lineage>
        <taxon>Bacteria</taxon>
        <taxon>Bacillati</taxon>
        <taxon>Bacillota</taxon>
        <taxon>Clostridia</taxon>
        <taxon>Eubacteriales</taxon>
        <taxon>Oscillospiraceae</taxon>
        <taxon>Acetivibrio</taxon>
    </lineage>
</organism>
<dbReference type="KEGG" id="hsc:HVS_13140"/>
<sequence>MISCNSCNVLITKYLDGNISEKEQNQLMEHVSICDLCKEEYTKYSLILDVLNEKREIEPPETFESEVMAKIQRINLYAKKSRDKKFLKLYFASSILFTLALIIAGAAFREQLLAIFLYINFPTKYAYGIYHFLEVSAVFFTMVKNVLIYLCVYISEVYIILIGLAVLAFLSKAYKPKNKKDKTVELFQK</sequence>
<dbReference type="AlphaFoldDB" id="A0A2K9EGZ5"/>
<dbReference type="Proteomes" id="UP000233534">
    <property type="component" value="Chromosome"/>
</dbReference>
<keyword evidence="1" id="KW-1133">Transmembrane helix</keyword>